<protein>
    <submittedName>
        <fullName evidence="1">Uncharacterized protein</fullName>
    </submittedName>
</protein>
<name>A0ABV6V5H2_9ACTN</name>
<evidence type="ECO:0000313" key="4">
    <source>
        <dbReference type="Proteomes" id="UP001592582"/>
    </source>
</evidence>
<dbReference type="EMBL" id="JBHEZX010000002">
    <property type="protein sequence ID" value="MFC1408976.1"/>
    <property type="molecule type" value="Genomic_DNA"/>
</dbReference>
<evidence type="ECO:0000313" key="1">
    <source>
        <dbReference type="EMBL" id="MFC1408976.1"/>
    </source>
</evidence>
<proteinExistence type="predicted"/>
<dbReference type="RefSeq" id="WP_380503802.1">
    <property type="nucleotide sequence ID" value="NZ_JBHEZX010000002.1"/>
</dbReference>
<organism evidence="1 4">
    <name type="scientific">Streptacidiphilus alkalitolerans</name>
    <dbReference type="NCBI Taxonomy" id="3342712"/>
    <lineage>
        <taxon>Bacteria</taxon>
        <taxon>Bacillati</taxon>
        <taxon>Actinomycetota</taxon>
        <taxon>Actinomycetes</taxon>
        <taxon>Kitasatosporales</taxon>
        <taxon>Streptomycetaceae</taxon>
        <taxon>Streptacidiphilus</taxon>
    </lineage>
</organism>
<reference evidence="3 4" key="1">
    <citation type="submission" date="2024-09" db="EMBL/GenBank/DDBJ databases">
        <authorList>
            <person name="Lee S.D."/>
        </authorList>
    </citation>
    <scope>NUCLEOTIDE SEQUENCE [LARGE SCALE GENOMIC DNA]</scope>
    <source>
        <strain evidence="1 4">N1-1</strain>
        <strain evidence="2 3">N1-3</strain>
    </source>
</reference>
<accession>A0ABV6V5H2</accession>
<gene>
    <name evidence="2" type="ORF">ACEZDB_38795</name>
    <name evidence="1" type="ORF">ACEZDG_06745</name>
</gene>
<dbReference type="Proteomes" id="UP001592582">
    <property type="component" value="Unassembled WGS sequence"/>
</dbReference>
<sequence length="123" mass="13685">MVEQDQAAMVEAIFEKLVRSVFAPGQDVHDIAEFVGLMVGRLSESNKVNRMDSEALIRVALGEQEVYLEGIGAVDSLQIKGYVAFMAAERLGMSETDIDRLVHETETDLYERGHTLLRLKGSQ</sequence>
<keyword evidence="4" id="KW-1185">Reference proteome</keyword>
<dbReference type="EMBL" id="JBHEZY010000042">
    <property type="protein sequence ID" value="MFC1436598.1"/>
    <property type="molecule type" value="Genomic_DNA"/>
</dbReference>
<comment type="caution">
    <text evidence="1">The sequence shown here is derived from an EMBL/GenBank/DDBJ whole genome shotgun (WGS) entry which is preliminary data.</text>
</comment>
<evidence type="ECO:0000313" key="3">
    <source>
        <dbReference type="Proteomes" id="UP001592530"/>
    </source>
</evidence>
<dbReference type="Proteomes" id="UP001592530">
    <property type="component" value="Unassembled WGS sequence"/>
</dbReference>
<evidence type="ECO:0000313" key="2">
    <source>
        <dbReference type="EMBL" id="MFC1436598.1"/>
    </source>
</evidence>